<feature type="domain" description="TNase-like" evidence="1">
    <location>
        <begin position="81"/>
        <end position="204"/>
    </location>
</feature>
<dbReference type="InterPro" id="IPR016071">
    <property type="entry name" value="Staphylococal_nuclease_OB-fold"/>
</dbReference>
<dbReference type="Gene3D" id="2.40.50.90">
    <property type="match status" value="1"/>
</dbReference>
<dbReference type="AlphaFoldDB" id="A0A545TMA4"/>
<dbReference type="OrthoDB" id="9805504at2"/>
<dbReference type="InterPro" id="IPR035437">
    <property type="entry name" value="SNase_OB-fold_sf"/>
</dbReference>
<evidence type="ECO:0000259" key="1">
    <source>
        <dbReference type="PROSITE" id="PS50830"/>
    </source>
</evidence>
<dbReference type="Pfam" id="PF00565">
    <property type="entry name" value="SNase"/>
    <property type="match status" value="1"/>
</dbReference>
<proteinExistence type="predicted"/>
<dbReference type="PROSITE" id="PS50830">
    <property type="entry name" value="TNASE_3"/>
    <property type="match status" value="1"/>
</dbReference>
<dbReference type="SMART" id="SM00318">
    <property type="entry name" value="SNc"/>
    <property type="match status" value="1"/>
</dbReference>
<comment type="caution">
    <text evidence="2">The sequence shown here is derived from an EMBL/GenBank/DDBJ whole genome shotgun (WGS) entry which is preliminary data.</text>
</comment>
<keyword evidence="3" id="KW-1185">Reference proteome</keyword>
<sequence length="221" mass="23086">MIGMCCCFGGGTSRIFSGLDQAFVLIGNPVYGSTIKDCGIIGSRLAGRVFNFRSSGLMQMRQLALSLGLAAFTLVGAPASAETITGASRIIDGDSLEVAGRKIDLLGVDAPELGQTCKWPKKEINCGLIAKSALMDLTAGVSVVCELAAGDRGGNALGVCRAAGYDLAEGMTHTGWAVAIDGAPQRYKTAMAGAQEARRALWHGQFTLPWIWRAQEGEAGQ</sequence>
<evidence type="ECO:0000313" key="3">
    <source>
        <dbReference type="Proteomes" id="UP000315252"/>
    </source>
</evidence>
<dbReference type="EMBL" id="VHSH01000006">
    <property type="protein sequence ID" value="TQV78334.1"/>
    <property type="molecule type" value="Genomic_DNA"/>
</dbReference>
<protein>
    <submittedName>
        <fullName evidence="2">Thermonuclease family protein</fullName>
    </submittedName>
</protein>
<gene>
    <name evidence="2" type="ORF">FKG95_17345</name>
</gene>
<evidence type="ECO:0000313" key="2">
    <source>
        <dbReference type="EMBL" id="TQV78334.1"/>
    </source>
</evidence>
<reference evidence="2 3" key="1">
    <citation type="submission" date="2019-06" db="EMBL/GenBank/DDBJ databases">
        <title>Whole genome sequence for Rhodospirillaceae sp. R148.</title>
        <authorList>
            <person name="Wang G."/>
        </authorList>
    </citation>
    <scope>NUCLEOTIDE SEQUENCE [LARGE SCALE GENOMIC DNA]</scope>
    <source>
        <strain evidence="2 3">R148</strain>
    </source>
</reference>
<accession>A0A545TMA4</accession>
<dbReference type="SUPFAM" id="SSF50199">
    <property type="entry name" value="Staphylococcal nuclease"/>
    <property type="match status" value="1"/>
</dbReference>
<organism evidence="2 3">
    <name type="scientific">Denitrobaculum tricleocarpae</name>
    <dbReference type="NCBI Taxonomy" id="2591009"/>
    <lineage>
        <taxon>Bacteria</taxon>
        <taxon>Pseudomonadati</taxon>
        <taxon>Pseudomonadota</taxon>
        <taxon>Alphaproteobacteria</taxon>
        <taxon>Rhodospirillales</taxon>
        <taxon>Rhodospirillaceae</taxon>
        <taxon>Denitrobaculum</taxon>
    </lineage>
</organism>
<name>A0A545TMA4_9PROT</name>
<dbReference type="Proteomes" id="UP000315252">
    <property type="component" value="Unassembled WGS sequence"/>
</dbReference>